<evidence type="ECO:0000313" key="2">
    <source>
        <dbReference type="EMBL" id="EGU39913.1"/>
    </source>
</evidence>
<sequence length="196" mass="21697">MSNNASTVREIDLQEECDAAGIDLGKIEQNSVLQEAFFLPYQAQWFNEEAPLAIHEKSRRTGITFAQAGKDALTASKPRSRGGRNTFYIGTKKEMALEYIAAVALFAKAYNAGAKASVYEVPFWDDDNEREILSYMIRFPKSGFKVQALSSNPANIRGLQGDVTVDEAAHQPELAEMLKAVQAVLMWGGRVRMIST</sequence>
<dbReference type="Gene3D" id="3.40.50.300">
    <property type="entry name" value="P-loop containing nucleotide triphosphate hydrolases"/>
    <property type="match status" value="1"/>
</dbReference>
<dbReference type="AlphaFoldDB" id="F9RKE3"/>
<name>F9RKE3_9VIBR</name>
<organism evidence="2 3">
    <name type="scientific">Vibrio scophthalmi LMG 19158</name>
    <dbReference type="NCBI Taxonomy" id="870967"/>
    <lineage>
        <taxon>Bacteria</taxon>
        <taxon>Pseudomonadati</taxon>
        <taxon>Pseudomonadota</taxon>
        <taxon>Gammaproteobacteria</taxon>
        <taxon>Vibrionales</taxon>
        <taxon>Vibrionaceae</taxon>
        <taxon>Vibrio</taxon>
    </lineage>
</organism>
<proteinExistence type="predicted"/>
<evidence type="ECO:0000313" key="1">
    <source>
        <dbReference type="EMBL" id="EGU36637.1"/>
    </source>
</evidence>
<dbReference type="Proteomes" id="UP000004349">
    <property type="component" value="Unassembled WGS sequence"/>
</dbReference>
<dbReference type="InterPro" id="IPR027417">
    <property type="entry name" value="P-loop_NTPase"/>
</dbReference>
<gene>
    <name evidence="2" type="ORF">VIS19158_01799</name>
    <name evidence="1" type="ORF">VIS19158_21922</name>
</gene>
<feature type="non-terminal residue" evidence="2">
    <location>
        <position position="196"/>
    </location>
</feature>
<reference evidence="2 3" key="1">
    <citation type="journal article" date="2012" name="Int. J. Syst. Evol. Microbiol.">
        <title>Vibrio caribbeanicus sp. nov., isolated from the marine sponge Scleritoderma cyanea.</title>
        <authorList>
            <person name="Hoffmann M."/>
            <person name="Monday S.R."/>
            <person name="Allard M.W."/>
            <person name="Strain E.A."/>
            <person name="Whittaker P."/>
            <person name="Naum M."/>
            <person name="McCarthy P.J."/>
            <person name="Lopez J.V."/>
            <person name="Fischer M."/>
            <person name="Brown E.W."/>
        </authorList>
    </citation>
    <scope>NUCLEOTIDE SEQUENCE [LARGE SCALE GENOMIC DNA]</scope>
    <source>
        <strain evidence="2 3">LMG 19158</strain>
    </source>
</reference>
<dbReference type="EMBL" id="AFWE01000122">
    <property type="protein sequence ID" value="EGU36637.1"/>
    <property type="molecule type" value="Genomic_DNA"/>
</dbReference>
<evidence type="ECO:0000313" key="3">
    <source>
        <dbReference type="Proteomes" id="UP000004349"/>
    </source>
</evidence>
<dbReference type="eggNOG" id="COG4373">
    <property type="taxonomic scope" value="Bacteria"/>
</dbReference>
<comment type="caution">
    <text evidence="2">The sequence shown here is derived from an EMBL/GenBank/DDBJ whole genome shotgun (WGS) entry which is preliminary data.</text>
</comment>
<protein>
    <submittedName>
        <fullName evidence="2">Putative phage portal protein</fullName>
    </submittedName>
</protein>
<accession>F9RKE3</accession>
<dbReference type="EMBL" id="AFWE01000061">
    <property type="protein sequence ID" value="EGU39913.1"/>
    <property type="molecule type" value="Genomic_DNA"/>
</dbReference>